<evidence type="ECO:0000313" key="1">
    <source>
        <dbReference type="EMBL" id="KAJ8684567.1"/>
    </source>
</evidence>
<reference evidence="1" key="1">
    <citation type="submission" date="2023-04" db="EMBL/GenBank/DDBJ databases">
        <title>A chromosome-level genome assembly of the parasitoid wasp Eretmocerus hayati.</title>
        <authorList>
            <person name="Zhong Y."/>
            <person name="Liu S."/>
            <person name="Liu Y."/>
        </authorList>
    </citation>
    <scope>NUCLEOTIDE SEQUENCE</scope>
    <source>
        <strain evidence="1">ZJU_SS_LIU_2023</strain>
    </source>
</reference>
<accession>A0ACC2PQE3</accession>
<dbReference type="Proteomes" id="UP001239111">
    <property type="component" value="Chromosome 1"/>
</dbReference>
<organism evidence="1 2">
    <name type="scientific">Eretmocerus hayati</name>
    <dbReference type="NCBI Taxonomy" id="131215"/>
    <lineage>
        <taxon>Eukaryota</taxon>
        <taxon>Metazoa</taxon>
        <taxon>Ecdysozoa</taxon>
        <taxon>Arthropoda</taxon>
        <taxon>Hexapoda</taxon>
        <taxon>Insecta</taxon>
        <taxon>Pterygota</taxon>
        <taxon>Neoptera</taxon>
        <taxon>Endopterygota</taxon>
        <taxon>Hymenoptera</taxon>
        <taxon>Apocrita</taxon>
        <taxon>Proctotrupomorpha</taxon>
        <taxon>Chalcidoidea</taxon>
        <taxon>Aphelinidae</taxon>
        <taxon>Aphelininae</taxon>
        <taxon>Eretmocerus</taxon>
    </lineage>
</organism>
<dbReference type="EMBL" id="CM056741">
    <property type="protein sequence ID" value="KAJ8684567.1"/>
    <property type="molecule type" value="Genomic_DNA"/>
</dbReference>
<name>A0ACC2PQE3_9HYME</name>
<keyword evidence="2" id="KW-1185">Reference proteome</keyword>
<proteinExistence type="predicted"/>
<evidence type="ECO:0000313" key="2">
    <source>
        <dbReference type="Proteomes" id="UP001239111"/>
    </source>
</evidence>
<gene>
    <name evidence="1" type="ORF">QAD02_020359</name>
</gene>
<protein>
    <submittedName>
        <fullName evidence="1">Uncharacterized protein</fullName>
    </submittedName>
</protein>
<comment type="caution">
    <text evidence="1">The sequence shown here is derived from an EMBL/GenBank/DDBJ whole genome shotgun (WGS) entry which is preliminary data.</text>
</comment>
<sequence length="135" mass="15524">MLNDILIGPVFIPILQNGDVYLDLLRDLPRLLRLAGVPEYFIDLIIPMQDGAPAHYRSMSELTSKFMMTTLRAFTMLRNYEERLVVVLGSIFPLFTGSKLKKPAYSYVFGCSIRFLKFSVPNNLNNRLKRLSTFD</sequence>